<dbReference type="AlphaFoldDB" id="M1VZU0"/>
<keyword evidence="5" id="KW-0539">Nucleus</keyword>
<gene>
    <name evidence="7" type="ORF">CPUR_03266</name>
</gene>
<dbReference type="VEuPathDB" id="FungiDB:CPUR_03266"/>
<dbReference type="OrthoDB" id="4990286at2759"/>
<dbReference type="HOGENOM" id="CLU_009123_10_2_1"/>
<dbReference type="EMBL" id="CAGA01000190">
    <property type="protein sequence ID" value="CCE35278.1"/>
    <property type="molecule type" value="Genomic_DNA"/>
</dbReference>
<reference evidence="7 8" key="1">
    <citation type="journal article" date="2013" name="PLoS Genet.">
        <title>Plant-symbiotic fungi as chemical engineers: Multi-genome analysis of the Clavicipitaceae reveals dynamics of alkaloid loci.</title>
        <authorList>
            <person name="Schardl C.L."/>
            <person name="Young C.A."/>
            <person name="Hesse U."/>
            <person name="Amyotte S.G."/>
            <person name="Andreeva K."/>
            <person name="Calie P.J."/>
            <person name="Fleetwood D.J."/>
            <person name="Haws D.C."/>
            <person name="Moore N."/>
            <person name="Oeser B."/>
            <person name="Panaccione D.G."/>
            <person name="Schweri K.K."/>
            <person name="Voisey C.R."/>
            <person name="Farman M.L."/>
            <person name="Jaromczyk J.W."/>
            <person name="Roe B.A."/>
            <person name="O'Sullivan D.M."/>
            <person name="Scott B."/>
            <person name="Tudzynski P."/>
            <person name="An Z."/>
            <person name="Arnaoudova E.G."/>
            <person name="Bullock C.T."/>
            <person name="Charlton N.D."/>
            <person name="Chen L."/>
            <person name="Cox M."/>
            <person name="Dinkins R.D."/>
            <person name="Florea S."/>
            <person name="Glenn A.E."/>
            <person name="Gordon A."/>
            <person name="Gueldener U."/>
            <person name="Harris D.R."/>
            <person name="Hollin W."/>
            <person name="Jaromczyk J."/>
            <person name="Johnson R.D."/>
            <person name="Khan A.K."/>
            <person name="Leistner E."/>
            <person name="Leuchtmann A."/>
            <person name="Li C."/>
            <person name="Liu J."/>
            <person name="Liu J."/>
            <person name="Liu M."/>
            <person name="Mace W."/>
            <person name="Machado C."/>
            <person name="Nagabhyru P."/>
            <person name="Pan J."/>
            <person name="Schmid J."/>
            <person name="Sugawara K."/>
            <person name="Steiner U."/>
            <person name="Takach J.E."/>
            <person name="Tanaka E."/>
            <person name="Webb J.S."/>
            <person name="Wilson E.V."/>
            <person name="Wiseman J.L."/>
            <person name="Yoshida R."/>
            <person name="Zeng Z."/>
        </authorList>
    </citation>
    <scope>NUCLEOTIDE SEQUENCE [LARGE SCALE GENOMIC DNA]</scope>
    <source>
        <strain evidence="7 8">20.1</strain>
    </source>
</reference>
<sequence>MASILVDRLSVCNLDSSSSQTSLSSPAINKDWDTVPQTIRNSWAPSDRPGRCTGWFWAHGHDVQRKTKDGQGYQTYFLCCHCIAQQVYDPKSYVSSNTRNIENHLRKAHNILPPDPSSSTMQPLPKRDLDQPDLHSFLAKKQKTNDVQTVSVAPIDKPTFERHLVQLATNLNLSFDLFEDRKFLDILNYLNPSVKEGQVTHDSLRNTILEEADTFKAHVIDALERSPSRVHISFEGWTPESEERRFFFSINAFFLDAETFKPQKIMLGVPDLTTFDTGAMFSGAVMEVLEEFNLMSHHSNHNNKVGCLLLNDAPDSDEIIENLGEMLQWQHPSQRRIFCFGHVLHHVSRTTLFGDNSEAVDDLHPDNFYGWAKRGPVGKLHNLLAWITLSNKATSIVKSLQAQDSQFFGGRDVLLDDKPSWLPQWPMIECAIRFRPYLEELIEIMIQASTRSRSNSAQQTQTPPLPACLTGENLLTDADWKALDWIKDILATFNSCHMEVEEGASPVKSEEEDGITEIKRFGDIWKVVPAYERLRERLEQARVEVVVRPELSYYASHINAAWTVANKYFAKLDETPLLYAATVLHPGIQWDLLTSINAAREDRLAEARQRITTLWEEEYRDLPIQWNMDSGKPQEHDLSDPYSEWPGSNPAGKRVVLISDELERWWSTAGHLTETEHSIDPFEYWSEMRFDYPRVAKMALDILSIPAIASDCERSIPSTGSLASLHWAELDITTNAISRAVKSWDKAGLLEGYDGLLKEL</sequence>
<keyword evidence="2" id="KW-0479">Metal-binding</keyword>
<dbReference type="InterPro" id="IPR052035">
    <property type="entry name" value="ZnF_BED_domain_contain"/>
</dbReference>
<comment type="caution">
    <text evidence="7">The sequence shown here is derived from an EMBL/GenBank/DDBJ whole genome shotgun (WGS) entry which is preliminary data.</text>
</comment>
<dbReference type="PANTHER" id="PTHR46481:SF10">
    <property type="entry name" value="ZINC FINGER BED DOMAIN-CONTAINING PROTEIN 39"/>
    <property type="match status" value="1"/>
</dbReference>
<evidence type="ECO:0000259" key="6">
    <source>
        <dbReference type="Pfam" id="PF05699"/>
    </source>
</evidence>
<evidence type="ECO:0000256" key="1">
    <source>
        <dbReference type="ARBA" id="ARBA00004123"/>
    </source>
</evidence>
<dbReference type="SUPFAM" id="SSF53098">
    <property type="entry name" value="Ribonuclease H-like"/>
    <property type="match status" value="1"/>
</dbReference>
<dbReference type="GO" id="GO:0005634">
    <property type="term" value="C:nucleus"/>
    <property type="evidence" value="ECO:0007669"/>
    <property type="project" value="UniProtKB-SubCell"/>
</dbReference>
<name>M1VZU0_CLAP2</name>
<accession>M1VZU0</accession>
<dbReference type="InterPro" id="IPR012337">
    <property type="entry name" value="RNaseH-like_sf"/>
</dbReference>
<dbReference type="PANTHER" id="PTHR46481">
    <property type="entry name" value="ZINC FINGER BED DOMAIN-CONTAINING PROTEIN 4"/>
    <property type="match status" value="1"/>
</dbReference>
<evidence type="ECO:0000313" key="8">
    <source>
        <dbReference type="Proteomes" id="UP000016801"/>
    </source>
</evidence>
<dbReference type="GO" id="GO:0046983">
    <property type="term" value="F:protein dimerization activity"/>
    <property type="evidence" value="ECO:0007669"/>
    <property type="project" value="InterPro"/>
</dbReference>
<evidence type="ECO:0000256" key="2">
    <source>
        <dbReference type="ARBA" id="ARBA00022723"/>
    </source>
</evidence>
<dbReference type="GO" id="GO:0008270">
    <property type="term" value="F:zinc ion binding"/>
    <property type="evidence" value="ECO:0007669"/>
    <property type="project" value="UniProtKB-KW"/>
</dbReference>
<dbReference type="Proteomes" id="UP000016801">
    <property type="component" value="Unassembled WGS sequence"/>
</dbReference>
<evidence type="ECO:0000313" key="7">
    <source>
        <dbReference type="EMBL" id="CCE35278.1"/>
    </source>
</evidence>
<protein>
    <recommendedName>
        <fullName evidence="6">HAT C-terminal dimerisation domain-containing protein</fullName>
    </recommendedName>
</protein>
<keyword evidence="8" id="KW-1185">Reference proteome</keyword>
<dbReference type="InterPro" id="IPR008906">
    <property type="entry name" value="HATC_C_dom"/>
</dbReference>
<organism evidence="7 8">
    <name type="scientific">Claviceps purpurea (strain 20.1)</name>
    <name type="common">Ergot fungus</name>
    <name type="synonym">Sphacelia segetum</name>
    <dbReference type="NCBI Taxonomy" id="1111077"/>
    <lineage>
        <taxon>Eukaryota</taxon>
        <taxon>Fungi</taxon>
        <taxon>Dikarya</taxon>
        <taxon>Ascomycota</taxon>
        <taxon>Pezizomycotina</taxon>
        <taxon>Sordariomycetes</taxon>
        <taxon>Hypocreomycetidae</taxon>
        <taxon>Hypocreales</taxon>
        <taxon>Clavicipitaceae</taxon>
        <taxon>Claviceps</taxon>
    </lineage>
</organism>
<keyword evidence="3" id="KW-0863">Zinc-finger</keyword>
<feature type="domain" description="HAT C-terminal dimerisation" evidence="6">
    <location>
        <begin position="661"/>
        <end position="729"/>
    </location>
</feature>
<proteinExistence type="predicted"/>
<evidence type="ECO:0000256" key="5">
    <source>
        <dbReference type="ARBA" id="ARBA00023242"/>
    </source>
</evidence>
<comment type="subcellular location">
    <subcellularLocation>
        <location evidence="1">Nucleus</location>
    </subcellularLocation>
</comment>
<keyword evidence="4" id="KW-0862">Zinc</keyword>
<dbReference type="Pfam" id="PF05699">
    <property type="entry name" value="Dimer_Tnp_hAT"/>
    <property type="match status" value="1"/>
</dbReference>
<evidence type="ECO:0000256" key="4">
    <source>
        <dbReference type="ARBA" id="ARBA00022833"/>
    </source>
</evidence>
<dbReference type="eggNOG" id="KOG1121">
    <property type="taxonomic scope" value="Eukaryota"/>
</dbReference>
<evidence type="ECO:0000256" key="3">
    <source>
        <dbReference type="ARBA" id="ARBA00022771"/>
    </source>
</evidence>